<dbReference type="AlphaFoldDB" id="A0A6I8MD34"/>
<protein>
    <submittedName>
        <fullName evidence="2">HSR1-like GTP-binding protein</fullName>
    </submittedName>
</protein>
<dbReference type="Pfam" id="PF01926">
    <property type="entry name" value="MMR_HSR1"/>
    <property type="match status" value="1"/>
</dbReference>
<dbReference type="PANTHER" id="PTHR46434">
    <property type="entry name" value="GENETIC INTERACTOR OF PROHIBITINS 3, MITOCHONDRIAL"/>
    <property type="match status" value="1"/>
</dbReference>
<dbReference type="InterPro" id="IPR050896">
    <property type="entry name" value="Mito_lipid_metab_GTPase"/>
</dbReference>
<dbReference type="SUPFAM" id="SSF52540">
    <property type="entry name" value="P-loop containing nucleoside triphosphate hydrolases"/>
    <property type="match status" value="1"/>
</dbReference>
<dbReference type="PANTHER" id="PTHR46434:SF1">
    <property type="entry name" value="GENETIC INTERACTOR OF PROHIBITINS 3, MITOCHONDRIAL"/>
    <property type="match status" value="1"/>
</dbReference>
<gene>
    <name evidence="2" type="ORF">OMES3154_00697</name>
</gene>
<dbReference type="InterPro" id="IPR006073">
    <property type="entry name" value="GTP-bd"/>
</dbReference>
<accession>A0A6I8MD34</accession>
<feature type="domain" description="G" evidence="1">
    <location>
        <begin position="164"/>
        <end position="243"/>
    </location>
</feature>
<dbReference type="GO" id="GO:0005525">
    <property type="term" value="F:GTP binding"/>
    <property type="evidence" value="ECO:0007669"/>
    <property type="project" value="InterPro"/>
</dbReference>
<dbReference type="Proteomes" id="UP000419017">
    <property type="component" value="Unassembled WGS sequence"/>
</dbReference>
<dbReference type="RefSeq" id="WP_156683410.1">
    <property type="nucleotide sequence ID" value="NZ_CABWIB010000001.1"/>
</dbReference>
<proteinExistence type="predicted"/>
<dbReference type="InterPro" id="IPR027417">
    <property type="entry name" value="P-loop_NTPase"/>
</dbReference>
<keyword evidence="3" id="KW-1185">Reference proteome</keyword>
<dbReference type="EMBL" id="CABWIB010000001">
    <property type="protein sequence ID" value="VWL85412.1"/>
    <property type="molecule type" value="Genomic_DNA"/>
</dbReference>
<evidence type="ECO:0000259" key="1">
    <source>
        <dbReference type="Pfam" id="PF01926"/>
    </source>
</evidence>
<reference evidence="2 3" key="1">
    <citation type="submission" date="2019-10" db="EMBL/GenBank/DDBJ databases">
        <authorList>
            <person name="Blom J."/>
        </authorList>
    </citation>
    <scope>NUCLEOTIDE SEQUENCE [LARGE SCALE GENOMIC DNA]</scope>
    <source>
        <strain evidence="2 3">ES3154-GLU</strain>
    </source>
</reference>
<organism evidence="2 3">
    <name type="scientific">Oceanivirga miroungae</name>
    <dbReference type="NCBI Taxonomy" id="1130046"/>
    <lineage>
        <taxon>Bacteria</taxon>
        <taxon>Fusobacteriati</taxon>
        <taxon>Fusobacteriota</taxon>
        <taxon>Fusobacteriia</taxon>
        <taxon>Fusobacteriales</taxon>
        <taxon>Leptotrichiaceae</taxon>
        <taxon>Oceanivirga</taxon>
    </lineage>
</organism>
<evidence type="ECO:0000313" key="2">
    <source>
        <dbReference type="EMBL" id="VWL85412.1"/>
    </source>
</evidence>
<name>A0A6I8MD34_9FUSO</name>
<sequence>MKIRKCVGCGEILQSDDENKLGYIPYEKLLHASDAICKRCFRLKNYNELPDEKDEKKNYLIELKEIINTVDLVMPIFDVIDLESSMTTEILDLIEGKNIIAILNKVDLLPKSMPMTDISSWFKEIINGENVFPLDICMVSSKKSFGIKGIIKKIYNLSNKKDIKVLVLGVSNVGKSSVLNKLLGKEKLTVSKFSGTTKKATKNLVKFKEKNIYFYDTAGLIPDGRLSELLPKNKADKLVFAKEIRNTKFNIKKDQILMFSNLMYMKSNENIELDIFVSPKVKLHLTNMDKYKDLIDRVDLFNILDKEELDTYFDNNEFVEENIVLEKGYDLSISGLGFIKQIRGKFDVNMIYPKSVKIKERISIDRNNRKKIDMEEELLW</sequence>
<dbReference type="Gene3D" id="3.40.50.300">
    <property type="entry name" value="P-loop containing nucleotide triphosphate hydrolases"/>
    <property type="match status" value="1"/>
</dbReference>
<evidence type="ECO:0000313" key="3">
    <source>
        <dbReference type="Proteomes" id="UP000419017"/>
    </source>
</evidence>